<proteinExistence type="inferred from homology"/>
<dbReference type="AlphaFoldDB" id="A0A669PVH2"/>
<dbReference type="Pfam" id="PF07686">
    <property type="entry name" value="V-set"/>
    <property type="match status" value="2"/>
</dbReference>
<evidence type="ECO:0000256" key="3">
    <source>
        <dbReference type="ARBA" id="ARBA00022729"/>
    </source>
</evidence>
<dbReference type="SMART" id="SM00406">
    <property type="entry name" value="IGv"/>
    <property type="match status" value="2"/>
</dbReference>
<dbReference type="Ensembl" id="ENSPCLT00000015368.1">
    <property type="protein sequence ID" value="ENSPCLP00000011445.1"/>
    <property type="gene ID" value="ENSPCLG00000009454.1"/>
</dbReference>
<evidence type="ECO:0000259" key="12">
    <source>
        <dbReference type="PROSITE" id="PS50835"/>
    </source>
</evidence>
<evidence type="ECO:0000256" key="8">
    <source>
        <dbReference type="ARBA" id="ARBA00023319"/>
    </source>
</evidence>
<reference evidence="13" key="1">
    <citation type="submission" date="2025-08" db="UniProtKB">
        <authorList>
            <consortium name="Ensembl"/>
        </authorList>
    </citation>
    <scope>IDENTIFICATION</scope>
</reference>
<dbReference type="Proteomes" id="UP000472261">
    <property type="component" value="Unplaced"/>
</dbReference>
<evidence type="ECO:0000313" key="14">
    <source>
        <dbReference type="Proteomes" id="UP000472261"/>
    </source>
</evidence>
<keyword evidence="4 11" id="KW-1133">Transmembrane helix</keyword>
<dbReference type="InterPro" id="IPR013783">
    <property type="entry name" value="Ig-like_fold"/>
</dbReference>
<protein>
    <recommendedName>
        <fullName evidence="12">Ig-like domain-containing protein</fullName>
    </recommendedName>
</protein>
<dbReference type="PROSITE" id="PS50835">
    <property type="entry name" value="IG_LIKE"/>
    <property type="match status" value="2"/>
</dbReference>
<dbReference type="PANTHER" id="PTHR46608">
    <property type="entry name" value="T-CELL IMMUNOGLOBULIN AND MUCIN DOMAIN-CONTAINING PROTEIN 4"/>
    <property type="match status" value="1"/>
</dbReference>
<dbReference type="SMART" id="SM00409">
    <property type="entry name" value="IG"/>
    <property type="match status" value="2"/>
</dbReference>
<evidence type="ECO:0000256" key="6">
    <source>
        <dbReference type="ARBA" id="ARBA00023157"/>
    </source>
</evidence>
<feature type="compositionally biased region" description="Polar residues" evidence="10">
    <location>
        <begin position="186"/>
        <end position="196"/>
    </location>
</feature>
<keyword evidence="2 11" id="KW-0812">Transmembrane</keyword>
<comment type="similarity">
    <text evidence="9">Belongs to the immunoglobulin superfamily. TIM family.</text>
</comment>
<feature type="region of interest" description="Disordered" evidence="10">
    <location>
        <begin position="169"/>
        <end position="196"/>
    </location>
</feature>
<feature type="transmembrane region" description="Helical" evidence="11">
    <location>
        <begin position="587"/>
        <end position="613"/>
    </location>
</feature>
<dbReference type="Gene3D" id="2.60.40.10">
    <property type="entry name" value="Immunoglobulins"/>
    <property type="match status" value="2"/>
</dbReference>
<evidence type="ECO:0000256" key="5">
    <source>
        <dbReference type="ARBA" id="ARBA00023136"/>
    </source>
</evidence>
<dbReference type="GO" id="GO:0043277">
    <property type="term" value="P:apoptotic cell clearance"/>
    <property type="evidence" value="ECO:0007669"/>
    <property type="project" value="TreeGrafter"/>
</dbReference>
<keyword evidence="8" id="KW-0393">Immunoglobulin domain</keyword>
<dbReference type="InterPro" id="IPR013106">
    <property type="entry name" value="Ig_V-set"/>
</dbReference>
<keyword evidence="5 11" id="KW-0472">Membrane</keyword>
<feature type="compositionally biased region" description="Basic residues" evidence="10">
    <location>
        <begin position="169"/>
        <end position="185"/>
    </location>
</feature>
<comment type="subcellular location">
    <subcellularLocation>
        <location evidence="1">Membrane</location>
        <topology evidence="1">Single-pass type I membrane protein</topology>
    </subcellularLocation>
</comment>
<accession>A0A669PVH2</accession>
<dbReference type="GO" id="GO:0060097">
    <property type="term" value="P:cytoskeletal rearrangement involved in phagocytosis, engulfment"/>
    <property type="evidence" value="ECO:0007669"/>
    <property type="project" value="TreeGrafter"/>
</dbReference>
<dbReference type="PANTHER" id="PTHR46608:SF3">
    <property type="entry name" value="T-CELL IMMUNOGLOBULIN AND MUCIN DOMAIN-CONTAINING PROTEIN 4"/>
    <property type="match status" value="1"/>
</dbReference>
<evidence type="ECO:0000256" key="4">
    <source>
        <dbReference type="ARBA" id="ARBA00022989"/>
    </source>
</evidence>
<dbReference type="FunFam" id="2.60.40.10:FF:000774">
    <property type="entry name" value="Hepatitis A virus cellular receptor 1"/>
    <property type="match status" value="2"/>
</dbReference>
<evidence type="ECO:0000256" key="7">
    <source>
        <dbReference type="ARBA" id="ARBA00023180"/>
    </source>
</evidence>
<reference evidence="13" key="2">
    <citation type="submission" date="2025-09" db="UniProtKB">
        <authorList>
            <consortium name="Ensembl"/>
        </authorList>
    </citation>
    <scope>IDENTIFICATION</scope>
</reference>
<evidence type="ECO:0000256" key="2">
    <source>
        <dbReference type="ARBA" id="ARBA00022692"/>
    </source>
</evidence>
<feature type="domain" description="Ig-like" evidence="12">
    <location>
        <begin position="30"/>
        <end position="146"/>
    </location>
</feature>
<dbReference type="OMA" id="AITLPCT"/>
<dbReference type="InterPro" id="IPR003599">
    <property type="entry name" value="Ig_sub"/>
</dbReference>
<keyword evidence="7" id="KW-0325">Glycoprotein</keyword>
<gene>
    <name evidence="13" type="primary">LOC116232110</name>
</gene>
<dbReference type="GO" id="GO:0016020">
    <property type="term" value="C:membrane"/>
    <property type="evidence" value="ECO:0007669"/>
    <property type="project" value="UniProtKB-SubCell"/>
</dbReference>
<keyword evidence="3" id="KW-0732">Signal</keyword>
<dbReference type="SUPFAM" id="SSF48726">
    <property type="entry name" value="Immunoglobulin"/>
    <property type="match status" value="2"/>
</dbReference>
<keyword evidence="6" id="KW-1015">Disulfide bond</keyword>
<dbReference type="GO" id="GO:0001786">
    <property type="term" value="F:phosphatidylserine binding"/>
    <property type="evidence" value="ECO:0007669"/>
    <property type="project" value="TreeGrafter"/>
</dbReference>
<organism evidence="13 14">
    <name type="scientific">Phasianus colchicus</name>
    <name type="common">Common pheasant</name>
    <dbReference type="NCBI Taxonomy" id="9054"/>
    <lineage>
        <taxon>Eukaryota</taxon>
        <taxon>Metazoa</taxon>
        <taxon>Chordata</taxon>
        <taxon>Craniata</taxon>
        <taxon>Vertebrata</taxon>
        <taxon>Euteleostomi</taxon>
        <taxon>Archelosauria</taxon>
        <taxon>Archosauria</taxon>
        <taxon>Dinosauria</taxon>
        <taxon>Saurischia</taxon>
        <taxon>Theropoda</taxon>
        <taxon>Coelurosauria</taxon>
        <taxon>Aves</taxon>
        <taxon>Neognathae</taxon>
        <taxon>Galloanserae</taxon>
        <taxon>Galliformes</taxon>
        <taxon>Phasianidae</taxon>
        <taxon>Phasianinae</taxon>
        <taxon>Phasianus</taxon>
    </lineage>
</organism>
<evidence type="ECO:0000256" key="1">
    <source>
        <dbReference type="ARBA" id="ARBA00004479"/>
    </source>
</evidence>
<dbReference type="InterPro" id="IPR036179">
    <property type="entry name" value="Ig-like_dom_sf"/>
</dbReference>
<sequence length="657" mass="72009">MKLQLGSLSIFNGSYKVWFSLLPLTDLGSPSVKMSHFVLFRWIVIQTFIVHTTSETVVRGVIGQPVTLPCSYRVAREKDISDMCWGRGPCPNSKCNNKLLHTTGSRVTFRTSQRYNLQGYVSYGDVSLTIQELKAEDAGTYCCRVEIPGWFNDIKKNIQLVVLRATSVKKKPKKNGSKSTKHPRKTTSAPQTTSDLQGSVQTAVFLATTVPPAASATTESPRVTTVFFPPIFDQTASGISLEKMGSTSALTDFSASFQAVDVRTESDGISYSTELILLPEATALPEPTTLQTPKSTLGPSAMNTASETVVRGVIGQPVTLPCSYWVARERDISDMCWGRGPCPNSKCNNKLLHTTGSRVTFRTSQRYNLQGYVSYGDVSLTIQELKAEDAGTYCCRVEIPGWFNDIKKNIQLVVLRAPPVMTTTMGKAPTSPSHFGTTTFAPQETHDLQATTWAAVPSTAPTTTWSPPAFDETTSDNFLEKVVTTSALPRFSTNFQTSDAWTEGESVFCSTQPLSPPEVTTEFPSILSTADRTEEANTFLLTDDVPTVATALPEPTTFQTPKSTLGPSGTTLSSASNTEKTGMKLSFPISTILTVSLIGISIILMLILLSLLWKPLDQLKTLKKFSVALKEKTIFLFCEELLHLQWMAWNKAQLHCK</sequence>
<evidence type="ECO:0000313" key="13">
    <source>
        <dbReference type="Ensembl" id="ENSPCLP00000011445.1"/>
    </source>
</evidence>
<keyword evidence="14" id="KW-1185">Reference proteome</keyword>
<feature type="domain" description="Ig-like" evidence="12">
    <location>
        <begin position="299"/>
        <end position="398"/>
    </location>
</feature>
<evidence type="ECO:0000256" key="10">
    <source>
        <dbReference type="SAM" id="MobiDB-lite"/>
    </source>
</evidence>
<evidence type="ECO:0000256" key="11">
    <source>
        <dbReference type="SAM" id="Phobius"/>
    </source>
</evidence>
<dbReference type="InterPro" id="IPR007110">
    <property type="entry name" value="Ig-like_dom"/>
</dbReference>
<evidence type="ECO:0000256" key="9">
    <source>
        <dbReference type="ARBA" id="ARBA00038203"/>
    </source>
</evidence>
<name>A0A669PVH2_PHACC</name>